<organism evidence="2 3">
    <name type="scientific">Mycobacterium tuberculosis</name>
    <dbReference type="NCBI Taxonomy" id="1773"/>
    <lineage>
        <taxon>Bacteria</taxon>
        <taxon>Bacillati</taxon>
        <taxon>Actinomycetota</taxon>
        <taxon>Actinomycetes</taxon>
        <taxon>Mycobacteriales</taxon>
        <taxon>Mycobacteriaceae</taxon>
        <taxon>Mycobacterium</taxon>
        <taxon>Mycobacterium tuberculosis complex</taxon>
    </lineage>
</organism>
<dbReference type="Proteomes" id="UP000039021">
    <property type="component" value="Unassembled WGS sequence"/>
</dbReference>
<accession>A0A916PA96</accession>
<comment type="caution">
    <text evidence="2">The sequence shown here is derived from an EMBL/GenBank/DDBJ whole genome shotgun (WGS) entry which is preliminary data.</text>
</comment>
<protein>
    <submittedName>
        <fullName evidence="2">Uncharacterized protein</fullName>
    </submittedName>
</protein>
<evidence type="ECO:0000313" key="2">
    <source>
        <dbReference type="EMBL" id="COX10397.1"/>
    </source>
</evidence>
<dbReference type="EMBL" id="CSBK01000214">
    <property type="protein sequence ID" value="COX10397.1"/>
    <property type="molecule type" value="Genomic_DNA"/>
</dbReference>
<gene>
    <name evidence="2" type="ORF">ERS007739_00682</name>
</gene>
<name>A0A916PA96_MYCTX</name>
<feature type="compositionally biased region" description="Low complexity" evidence="1">
    <location>
        <begin position="19"/>
        <end position="33"/>
    </location>
</feature>
<feature type="compositionally biased region" description="Polar residues" evidence="1">
    <location>
        <begin position="1"/>
        <end position="11"/>
    </location>
</feature>
<feature type="region of interest" description="Disordered" evidence="1">
    <location>
        <begin position="1"/>
        <end position="37"/>
    </location>
</feature>
<proteinExistence type="predicted"/>
<reference evidence="3" key="1">
    <citation type="submission" date="2015-03" db="EMBL/GenBank/DDBJ databases">
        <authorList>
            <consortium name="Pathogen Informatics"/>
        </authorList>
    </citation>
    <scope>NUCLEOTIDE SEQUENCE [LARGE SCALE GENOMIC DNA]</scope>
    <source>
        <strain evidence="3">N09902308</strain>
    </source>
</reference>
<sequence length="80" mass="8294">MSGPTSRSSAANGPRRHASSASCSSRSGAGTASWWPIRTRAVTRPLSSAATALTAVVPISMPIVTSSRDTGATVRQHWQT</sequence>
<evidence type="ECO:0000256" key="1">
    <source>
        <dbReference type="SAM" id="MobiDB-lite"/>
    </source>
</evidence>
<evidence type="ECO:0000313" key="3">
    <source>
        <dbReference type="Proteomes" id="UP000039021"/>
    </source>
</evidence>
<dbReference type="AlphaFoldDB" id="A0A916PA96"/>